<name>A0AAQ3QKF1_9LILI</name>
<organism evidence="1 2">
    <name type="scientific">Canna indica</name>
    <name type="common">Indian-shot</name>
    <dbReference type="NCBI Taxonomy" id="4628"/>
    <lineage>
        <taxon>Eukaryota</taxon>
        <taxon>Viridiplantae</taxon>
        <taxon>Streptophyta</taxon>
        <taxon>Embryophyta</taxon>
        <taxon>Tracheophyta</taxon>
        <taxon>Spermatophyta</taxon>
        <taxon>Magnoliopsida</taxon>
        <taxon>Liliopsida</taxon>
        <taxon>Zingiberales</taxon>
        <taxon>Cannaceae</taxon>
        <taxon>Canna</taxon>
    </lineage>
</organism>
<evidence type="ECO:0000313" key="1">
    <source>
        <dbReference type="EMBL" id="WOL15981.1"/>
    </source>
</evidence>
<dbReference type="Proteomes" id="UP001327560">
    <property type="component" value="Chromosome 8"/>
</dbReference>
<protein>
    <submittedName>
        <fullName evidence="1">Uncharacterized protein</fullName>
    </submittedName>
</protein>
<dbReference type="AlphaFoldDB" id="A0AAQ3QKF1"/>
<gene>
    <name evidence="1" type="ORF">Cni_G24763</name>
</gene>
<sequence>MTSSDASSISSFVMTVPLFSHDFFPSVDDYDTQRHRDYEALTLERFARDAAHVCSIASRVALTIGGISSSDLNDLLAEEIRGSI</sequence>
<proteinExistence type="predicted"/>
<dbReference type="EMBL" id="CP136897">
    <property type="protein sequence ID" value="WOL15981.1"/>
    <property type="molecule type" value="Genomic_DNA"/>
</dbReference>
<reference evidence="1 2" key="1">
    <citation type="submission" date="2023-10" db="EMBL/GenBank/DDBJ databases">
        <title>Chromosome-scale genome assembly provides insights into flower coloration mechanisms of Canna indica.</title>
        <authorList>
            <person name="Li C."/>
        </authorList>
    </citation>
    <scope>NUCLEOTIDE SEQUENCE [LARGE SCALE GENOMIC DNA]</scope>
    <source>
        <tissue evidence="1">Flower</tissue>
    </source>
</reference>
<evidence type="ECO:0000313" key="2">
    <source>
        <dbReference type="Proteomes" id="UP001327560"/>
    </source>
</evidence>
<keyword evidence="2" id="KW-1185">Reference proteome</keyword>
<accession>A0AAQ3QKF1</accession>